<organism evidence="2 3">
    <name type="scientific">Anaerosphaera aminiphila DSM 21120</name>
    <dbReference type="NCBI Taxonomy" id="1120995"/>
    <lineage>
        <taxon>Bacteria</taxon>
        <taxon>Bacillati</taxon>
        <taxon>Bacillota</taxon>
        <taxon>Tissierellia</taxon>
        <taxon>Tissierellales</taxon>
        <taxon>Peptoniphilaceae</taxon>
        <taxon>Anaerosphaera</taxon>
    </lineage>
</organism>
<feature type="transmembrane region" description="Helical" evidence="1">
    <location>
        <begin position="382"/>
        <end position="400"/>
    </location>
</feature>
<dbReference type="Pfam" id="PF06161">
    <property type="entry name" value="DUF975"/>
    <property type="match status" value="1"/>
</dbReference>
<feature type="transmembrane region" description="Helical" evidence="1">
    <location>
        <begin position="407"/>
        <end position="429"/>
    </location>
</feature>
<evidence type="ECO:0008006" key="4">
    <source>
        <dbReference type="Google" id="ProtNLM"/>
    </source>
</evidence>
<dbReference type="PANTHER" id="PTHR40076">
    <property type="entry name" value="MEMBRANE PROTEIN-RELATED"/>
    <property type="match status" value="1"/>
</dbReference>
<dbReference type="RefSeq" id="WP_073185163.1">
    <property type="nucleotide sequence ID" value="NZ_FQXI01000012.1"/>
</dbReference>
<dbReference type="AlphaFoldDB" id="A0A1M5TUT4"/>
<feature type="transmembrane region" description="Helical" evidence="1">
    <location>
        <begin position="187"/>
        <end position="210"/>
    </location>
</feature>
<dbReference type="InterPro" id="IPR010540">
    <property type="entry name" value="CmpB_TMEM229"/>
</dbReference>
<sequence>MKWNRRDLKRNAKSTIKRNYIQFIIVCLVVATIAGGYNSSKFNFKLRQETSKIKTPSIVNSVLNILDSAGVETIFTEEGEVIEKIDTKFNLKNATEGVFATIINNSGASKSFLVGFLNTINQSIFQNKFLNSTIMGIATLLMLGFWLFVQNILIVGQCRFLIENKCYSETKIDRILFVYRVDKTLNVAYIMFCRYVCNVLWFLTVAGGFIKYYSYRMIPYILAENPEISRSEAFKLSGEMMKGNKWNAFKLDASFVLWHILSIFTFGVVRYLYLNPLIGATYSELYFHLREEAIENKTIYSEYLNDKYLTNPPSDTVKNYPIELGTIAEKHRRDWLKLDYDRKYSVVSYIFIFFAVSFIGWIWEVFLHLLQSGEFVNRGTLLGPWLPIYGTGALLMLILLKPFVEKPLVLFPSAVVLCGILEYFTSWMLEKLFNASWWDYSNVFFNINGRVCLEGLLFFAVGGFLIIYFIAPIIDEAENYIPMKAKKGICVILISLFIFDLTHSFNNPNTGKGISSSKDKSS</sequence>
<keyword evidence="1" id="KW-0472">Membrane</keyword>
<dbReference type="PANTHER" id="PTHR40076:SF1">
    <property type="entry name" value="MEMBRANE PROTEIN"/>
    <property type="match status" value="1"/>
</dbReference>
<dbReference type="EMBL" id="FQXI01000012">
    <property type="protein sequence ID" value="SHH54484.1"/>
    <property type="molecule type" value="Genomic_DNA"/>
</dbReference>
<gene>
    <name evidence="2" type="ORF">SAMN02745245_01577</name>
</gene>
<feature type="transmembrane region" description="Helical" evidence="1">
    <location>
        <begin position="455"/>
        <end position="474"/>
    </location>
</feature>
<dbReference type="STRING" id="1120995.SAMN02745245_01577"/>
<feature type="transmembrane region" description="Helical" evidence="1">
    <location>
        <begin position="129"/>
        <end position="149"/>
    </location>
</feature>
<protein>
    <recommendedName>
        <fullName evidence="4">DUF975 family protein</fullName>
    </recommendedName>
</protein>
<dbReference type="OrthoDB" id="9789229at2"/>
<dbReference type="Pfam" id="PF06541">
    <property type="entry name" value="ABC_trans_CmpB"/>
    <property type="match status" value="1"/>
</dbReference>
<dbReference type="InterPro" id="IPR010380">
    <property type="entry name" value="DUF975"/>
</dbReference>
<feature type="transmembrane region" description="Helical" evidence="1">
    <location>
        <begin position="20"/>
        <end position="37"/>
    </location>
</feature>
<evidence type="ECO:0000313" key="2">
    <source>
        <dbReference type="EMBL" id="SHH54484.1"/>
    </source>
</evidence>
<accession>A0A1M5TUT4</accession>
<feature type="transmembrane region" description="Helical" evidence="1">
    <location>
        <begin position="346"/>
        <end position="370"/>
    </location>
</feature>
<proteinExistence type="predicted"/>
<reference evidence="3" key="1">
    <citation type="submission" date="2016-11" db="EMBL/GenBank/DDBJ databases">
        <authorList>
            <person name="Varghese N."/>
            <person name="Submissions S."/>
        </authorList>
    </citation>
    <scope>NUCLEOTIDE SEQUENCE [LARGE SCALE GENOMIC DNA]</scope>
    <source>
        <strain evidence="3">DSM 21120</strain>
    </source>
</reference>
<keyword evidence="1" id="KW-1133">Transmembrane helix</keyword>
<evidence type="ECO:0000313" key="3">
    <source>
        <dbReference type="Proteomes" id="UP000184032"/>
    </source>
</evidence>
<feature type="transmembrane region" description="Helical" evidence="1">
    <location>
        <begin position="255"/>
        <end position="273"/>
    </location>
</feature>
<keyword evidence="3" id="KW-1185">Reference proteome</keyword>
<name>A0A1M5TUT4_9FIRM</name>
<dbReference type="Proteomes" id="UP000184032">
    <property type="component" value="Unassembled WGS sequence"/>
</dbReference>
<evidence type="ECO:0000256" key="1">
    <source>
        <dbReference type="SAM" id="Phobius"/>
    </source>
</evidence>
<feature type="transmembrane region" description="Helical" evidence="1">
    <location>
        <begin position="486"/>
        <end position="505"/>
    </location>
</feature>
<keyword evidence="1" id="KW-0812">Transmembrane</keyword>